<dbReference type="InterPro" id="IPR005061">
    <property type="entry name" value="Ist1"/>
</dbReference>
<dbReference type="AlphaFoldDB" id="A0AAW2DZM2"/>
<proteinExistence type="inferred from homology"/>
<accession>A0AAW2DZM2</accession>
<dbReference type="EMBL" id="JAZDWU010000001">
    <property type="protein sequence ID" value="KAL0015287.1"/>
    <property type="molecule type" value="Genomic_DNA"/>
</dbReference>
<dbReference type="PANTHER" id="PTHR12161">
    <property type="entry name" value="IST1 FAMILY MEMBER"/>
    <property type="match status" value="1"/>
</dbReference>
<sequence>MGKKLDAFLGKISFKKSKFSNLVNLAVSRIAALEKQHHVLCGQARSDVTQLLNLGQQERALLRVEVVIREQNVLDAYAMIENYFHLLVERVVLIQNNKECPNELKEAISSLVYAASRCGEMPELQKIRSMFTSRFGKEFTTRAVELCTNCGVNPKEEKPDVNQKQKQPEPNKSANLNKPQLQAVIDDLPDELKQDSNFSKTMEARKKYRDFGAAAAAEVAFILQVKQQQLQELLWNYHNLSIKLLMMDLQNLTLKVIEMPLWRARST</sequence>
<dbReference type="FunFam" id="1.20.1260.60:FF:000002">
    <property type="entry name" value="Vacuolar protein sorting-associated protein IST1"/>
    <property type="match status" value="1"/>
</dbReference>
<protein>
    <recommendedName>
        <fullName evidence="5">IST1 homolog</fullName>
    </recommendedName>
</protein>
<gene>
    <name evidence="3" type="ORF">SO802_002356</name>
</gene>
<feature type="region of interest" description="Disordered" evidence="2">
    <location>
        <begin position="155"/>
        <end position="178"/>
    </location>
</feature>
<evidence type="ECO:0008006" key="5">
    <source>
        <dbReference type="Google" id="ProtNLM"/>
    </source>
</evidence>
<evidence type="ECO:0000256" key="2">
    <source>
        <dbReference type="SAM" id="MobiDB-lite"/>
    </source>
</evidence>
<name>A0AAW2DZM2_9ROSI</name>
<feature type="compositionally biased region" description="Basic and acidic residues" evidence="2">
    <location>
        <begin position="155"/>
        <end position="169"/>
    </location>
</feature>
<dbReference type="PANTHER" id="PTHR12161:SF59">
    <property type="entry name" value="IST1-LIKE PROTEIN"/>
    <property type="match status" value="1"/>
</dbReference>
<organism evidence="3 4">
    <name type="scientific">Lithocarpus litseifolius</name>
    <dbReference type="NCBI Taxonomy" id="425828"/>
    <lineage>
        <taxon>Eukaryota</taxon>
        <taxon>Viridiplantae</taxon>
        <taxon>Streptophyta</taxon>
        <taxon>Embryophyta</taxon>
        <taxon>Tracheophyta</taxon>
        <taxon>Spermatophyta</taxon>
        <taxon>Magnoliopsida</taxon>
        <taxon>eudicotyledons</taxon>
        <taxon>Gunneridae</taxon>
        <taxon>Pentapetalae</taxon>
        <taxon>rosids</taxon>
        <taxon>fabids</taxon>
        <taxon>Fagales</taxon>
        <taxon>Fagaceae</taxon>
        <taxon>Lithocarpus</taxon>
    </lineage>
</organism>
<comment type="caution">
    <text evidence="3">The sequence shown here is derived from an EMBL/GenBank/DDBJ whole genome shotgun (WGS) entry which is preliminary data.</text>
</comment>
<dbReference type="GO" id="GO:0015031">
    <property type="term" value="P:protein transport"/>
    <property type="evidence" value="ECO:0007669"/>
    <property type="project" value="InterPro"/>
</dbReference>
<dbReference type="InterPro" id="IPR042277">
    <property type="entry name" value="IST1-like"/>
</dbReference>
<dbReference type="Gene3D" id="1.20.1260.60">
    <property type="entry name" value="Vacuolar protein sorting-associated protein Ist1"/>
    <property type="match status" value="1"/>
</dbReference>
<evidence type="ECO:0000313" key="4">
    <source>
        <dbReference type="Proteomes" id="UP001459277"/>
    </source>
</evidence>
<dbReference type="Proteomes" id="UP001459277">
    <property type="component" value="Unassembled WGS sequence"/>
</dbReference>
<reference evidence="3 4" key="1">
    <citation type="submission" date="2024-01" db="EMBL/GenBank/DDBJ databases">
        <title>A telomere-to-telomere, gap-free genome of sweet tea (Lithocarpus litseifolius).</title>
        <authorList>
            <person name="Zhou J."/>
        </authorList>
    </citation>
    <scope>NUCLEOTIDE SEQUENCE [LARGE SCALE GENOMIC DNA]</scope>
    <source>
        <strain evidence="3">Zhou-2022a</strain>
        <tissue evidence="3">Leaf</tissue>
    </source>
</reference>
<evidence type="ECO:0000313" key="3">
    <source>
        <dbReference type="EMBL" id="KAL0015287.1"/>
    </source>
</evidence>
<keyword evidence="4" id="KW-1185">Reference proteome</keyword>
<evidence type="ECO:0000256" key="1">
    <source>
        <dbReference type="ARBA" id="ARBA00005536"/>
    </source>
</evidence>
<comment type="similarity">
    <text evidence="1">Belongs to the IST1 family.</text>
</comment>
<dbReference type="Pfam" id="PF03398">
    <property type="entry name" value="Ist1"/>
    <property type="match status" value="1"/>
</dbReference>